<dbReference type="OrthoDB" id="9805918at2"/>
<feature type="binding site" evidence="8">
    <location>
        <begin position="271"/>
        <end position="274"/>
    </location>
    <ligand>
        <name>GTP</name>
        <dbReference type="ChEBI" id="CHEBI:37565"/>
    </ligand>
</feature>
<evidence type="ECO:0000256" key="2">
    <source>
        <dbReference type="ARBA" id="ARBA00022694"/>
    </source>
</evidence>
<dbReference type="SUPFAM" id="SSF116878">
    <property type="entry name" value="TrmE connector domain"/>
    <property type="match status" value="1"/>
</dbReference>
<proteinExistence type="inferred from homology"/>
<dbReference type="GO" id="GO:0046872">
    <property type="term" value="F:metal ion binding"/>
    <property type="evidence" value="ECO:0007669"/>
    <property type="project" value="UniProtKB-KW"/>
</dbReference>
<feature type="binding site" evidence="8">
    <location>
        <position position="442"/>
    </location>
    <ligand>
        <name>(6S)-5-formyl-5,6,7,8-tetrahydrofolate</name>
        <dbReference type="ChEBI" id="CHEBI:57457"/>
    </ligand>
</feature>
<keyword evidence="8" id="KW-0479">Metal-binding</keyword>
<dbReference type="GO" id="GO:0005737">
    <property type="term" value="C:cytoplasm"/>
    <property type="evidence" value="ECO:0007669"/>
    <property type="project" value="UniProtKB-SubCell"/>
</dbReference>
<dbReference type="InterPro" id="IPR025867">
    <property type="entry name" value="MnmE_helical"/>
</dbReference>
<dbReference type="EMBL" id="PXYL01000003">
    <property type="protein sequence ID" value="PSJ62137.1"/>
    <property type="molecule type" value="Genomic_DNA"/>
</dbReference>
<keyword evidence="3 8" id="KW-0547">Nucleotide-binding</keyword>
<dbReference type="Gene3D" id="3.30.1360.120">
    <property type="entry name" value="Probable tRNA modification gtpase trme, domain 1"/>
    <property type="match status" value="1"/>
</dbReference>
<feature type="binding site" evidence="8">
    <location>
        <position position="252"/>
    </location>
    <ligand>
        <name>Mg(2+)</name>
        <dbReference type="ChEBI" id="CHEBI:18420"/>
    </ligand>
</feature>
<dbReference type="RefSeq" id="WP_106723314.1">
    <property type="nucleotide sequence ID" value="NZ_PXYL01000003.1"/>
</dbReference>
<evidence type="ECO:0000256" key="5">
    <source>
        <dbReference type="ARBA" id="ARBA00022842"/>
    </source>
</evidence>
<dbReference type="CDD" id="cd04164">
    <property type="entry name" value="trmE"/>
    <property type="match status" value="1"/>
</dbReference>
<dbReference type="Pfam" id="PF10396">
    <property type="entry name" value="TrmE_N"/>
    <property type="match status" value="1"/>
</dbReference>
<feature type="binding site" evidence="8">
    <location>
        <position position="231"/>
    </location>
    <ligand>
        <name>Mg(2+)</name>
        <dbReference type="ChEBI" id="CHEBI:18420"/>
    </ligand>
</feature>
<evidence type="ECO:0000256" key="6">
    <source>
        <dbReference type="ARBA" id="ARBA00022958"/>
    </source>
</evidence>
<dbReference type="PROSITE" id="PS51709">
    <property type="entry name" value="G_TRME"/>
    <property type="match status" value="1"/>
</dbReference>
<dbReference type="Gene3D" id="3.40.50.300">
    <property type="entry name" value="P-loop containing nucleotide triphosphate hydrolases"/>
    <property type="match status" value="1"/>
</dbReference>
<keyword evidence="2 8" id="KW-0819">tRNA processing</keyword>
<evidence type="ECO:0000256" key="1">
    <source>
        <dbReference type="ARBA" id="ARBA00011043"/>
    </source>
</evidence>
<dbReference type="AlphaFoldDB" id="A0A2P7SI39"/>
<feature type="binding site" evidence="8">
    <location>
        <begin position="227"/>
        <end position="232"/>
    </location>
    <ligand>
        <name>GTP</name>
        <dbReference type="ChEBI" id="CHEBI:37565"/>
    </ligand>
</feature>
<dbReference type="Gene3D" id="1.20.120.430">
    <property type="entry name" value="tRNA modification GTPase MnmE domain 2"/>
    <property type="match status" value="1"/>
</dbReference>
<gene>
    <name evidence="8" type="primary">mnmE</name>
    <name evidence="8" type="synonym">trmE</name>
    <name evidence="11" type="ORF">C7I85_07365</name>
</gene>
<dbReference type="CDD" id="cd14858">
    <property type="entry name" value="TrmE_N"/>
    <property type="match status" value="1"/>
</dbReference>
<keyword evidence="8" id="KW-0963">Cytoplasm</keyword>
<protein>
    <recommendedName>
        <fullName evidence="8">tRNA modification GTPase MnmE</fullName>
        <ecNumber evidence="8">3.6.-.-</ecNumber>
    </recommendedName>
</protein>
<comment type="caution">
    <text evidence="8">Lacks conserved residue(s) required for the propagation of feature annotation.</text>
</comment>
<feature type="domain" description="TrmE-type G" evidence="10">
    <location>
        <begin position="217"/>
        <end position="366"/>
    </location>
</feature>
<evidence type="ECO:0000256" key="8">
    <source>
        <dbReference type="HAMAP-Rule" id="MF_00379"/>
    </source>
</evidence>
<dbReference type="InterPro" id="IPR027266">
    <property type="entry name" value="TrmE/GcvT-like"/>
</dbReference>
<keyword evidence="5 8" id="KW-0460">Magnesium</keyword>
<dbReference type="NCBIfam" id="NF003661">
    <property type="entry name" value="PRK05291.1-3"/>
    <property type="match status" value="1"/>
</dbReference>
<comment type="function">
    <text evidence="8">Exhibits a very high intrinsic GTPase hydrolysis rate. Involved in the addition of a carboxymethylaminomethyl (cmnm) group at the wobble position (U34) of certain tRNAs, forming tRNA-cmnm(5)s(2)U34.</text>
</comment>
<comment type="caution">
    <text evidence="11">The sequence shown here is derived from an EMBL/GenBank/DDBJ whole genome shotgun (WGS) entry which is preliminary data.</text>
</comment>
<dbReference type="InterPro" id="IPR018948">
    <property type="entry name" value="GTP-bd_TrmE_N"/>
</dbReference>
<dbReference type="NCBIfam" id="TIGR00231">
    <property type="entry name" value="small_GTP"/>
    <property type="match status" value="1"/>
</dbReference>
<feature type="binding site" evidence="8">
    <location>
        <begin position="246"/>
        <end position="252"/>
    </location>
    <ligand>
        <name>GTP</name>
        <dbReference type="ChEBI" id="CHEBI:37565"/>
    </ligand>
</feature>
<organism evidence="11 12">
    <name type="scientific">Pseudaminobacter soli</name>
    <name type="common">ex Li et al. 2025</name>
    <dbReference type="NCBI Taxonomy" id="1295366"/>
    <lineage>
        <taxon>Bacteria</taxon>
        <taxon>Pseudomonadati</taxon>
        <taxon>Pseudomonadota</taxon>
        <taxon>Alphaproteobacteria</taxon>
        <taxon>Hyphomicrobiales</taxon>
        <taxon>Phyllobacteriaceae</taxon>
        <taxon>Pseudaminobacter</taxon>
    </lineage>
</organism>
<dbReference type="InterPro" id="IPR006073">
    <property type="entry name" value="GTP-bd"/>
</dbReference>
<comment type="cofactor">
    <cofactor evidence="8">
        <name>K(+)</name>
        <dbReference type="ChEBI" id="CHEBI:29103"/>
    </cofactor>
    <text evidence="8">Binds 1 potassium ion per subunit.</text>
</comment>
<dbReference type="InterPro" id="IPR027368">
    <property type="entry name" value="MnmE_dom2"/>
</dbReference>
<evidence type="ECO:0000256" key="7">
    <source>
        <dbReference type="ARBA" id="ARBA00023134"/>
    </source>
</evidence>
<keyword evidence="12" id="KW-1185">Reference proteome</keyword>
<dbReference type="GO" id="GO:0005525">
    <property type="term" value="F:GTP binding"/>
    <property type="evidence" value="ECO:0007669"/>
    <property type="project" value="UniProtKB-UniRule"/>
</dbReference>
<dbReference type="NCBIfam" id="TIGR00450">
    <property type="entry name" value="mnmE_trmE_thdF"/>
    <property type="match status" value="1"/>
</dbReference>
<dbReference type="GO" id="GO:0002098">
    <property type="term" value="P:tRNA wobble uridine modification"/>
    <property type="evidence" value="ECO:0007669"/>
    <property type="project" value="TreeGrafter"/>
</dbReference>
<dbReference type="SUPFAM" id="SSF52540">
    <property type="entry name" value="P-loop containing nucleoside triphosphate hydrolases"/>
    <property type="match status" value="1"/>
</dbReference>
<sequence length="442" mass="47620">MIFQDSIVALSSGRLPSGIAIIRISGPQTRFVLETIAGKVPASRHASYSQFHSHDGALLDSGIALFFPGPASFTGEDSAELHVHGGRAVVQAVTEAIVSLDGLRLAEPGEFTRRAFLNGKVDLLEAESLADLVTAETEAQRRFAVLNGEGRQGELYLDWRRRLIHARAMIEAEMDFADEADIPGSVSATVWADVRKMIDEIRSHVRGFHRAEIIRDGFDVVILGAPNAGKSSLLNTLARREVAIVTDEPGTTRDLVEVVLDLDGVKVRLTDTAGIREAPGKVEAIGIGRALDRARVADLVLNLEDTTSPQSISDSEVKGDTLRIGTKIDLLNDGHRGSVNSYDALISTATGDGIDGLLELVTSRAVEAVGNIGDILPSRQRHISLLAKTVEFLESSLGLPDDQLELRSENLRLASDRLGRISGAVDPEDLLDVIFSQFCIGK</sequence>
<comment type="subunit">
    <text evidence="8">Homodimer. Heterotetramer of two MnmE and two MnmG subunits.</text>
</comment>
<dbReference type="PANTHER" id="PTHR42714">
    <property type="entry name" value="TRNA MODIFICATION GTPASE GTPBP3"/>
    <property type="match status" value="1"/>
</dbReference>
<comment type="similarity">
    <text evidence="1 8 9">Belongs to the TRAFAC class TrmE-Era-EngA-EngB-Septin-like GTPase superfamily. TrmE GTPase family.</text>
</comment>
<evidence type="ECO:0000256" key="9">
    <source>
        <dbReference type="RuleBase" id="RU003313"/>
    </source>
</evidence>
<dbReference type="FunFam" id="3.30.1360.120:FF:000007">
    <property type="entry name" value="tRNA modification GTPase GTPBP3, mitochondrial"/>
    <property type="match status" value="1"/>
</dbReference>
<dbReference type="HAMAP" id="MF_00379">
    <property type="entry name" value="GTPase_MnmE"/>
    <property type="match status" value="1"/>
</dbReference>
<accession>A0A2P7SI39</accession>
<dbReference type="InterPro" id="IPR031168">
    <property type="entry name" value="G_TrmE"/>
</dbReference>
<dbReference type="Pfam" id="PF12631">
    <property type="entry name" value="MnmE_helical"/>
    <property type="match status" value="1"/>
</dbReference>
<keyword evidence="4 8" id="KW-0378">Hydrolase</keyword>
<evidence type="ECO:0000256" key="4">
    <source>
        <dbReference type="ARBA" id="ARBA00022801"/>
    </source>
</evidence>
<evidence type="ECO:0000313" key="11">
    <source>
        <dbReference type="EMBL" id="PSJ62137.1"/>
    </source>
</evidence>
<evidence type="ECO:0000313" key="12">
    <source>
        <dbReference type="Proteomes" id="UP000240653"/>
    </source>
</evidence>
<feature type="binding site" evidence="8">
    <location>
        <position position="80"/>
    </location>
    <ligand>
        <name>(6S)-5-formyl-5,6,7,8-tetrahydrofolate</name>
        <dbReference type="ChEBI" id="CHEBI:57457"/>
    </ligand>
</feature>
<dbReference type="InterPro" id="IPR027417">
    <property type="entry name" value="P-loop_NTPase"/>
</dbReference>
<dbReference type="PRINTS" id="PR00326">
    <property type="entry name" value="GTP1OBG"/>
</dbReference>
<comment type="subcellular location">
    <subcellularLocation>
        <location evidence="8">Cytoplasm</location>
    </subcellularLocation>
</comment>
<dbReference type="InterPro" id="IPR004520">
    <property type="entry name" value="GTPase_MnmE"/>
</dbReference>
<dbReference type="EC" id="3.6.-.-" evidence="8"/>
<reference evidence="11 12" key="1">
    <citation type="submission" date="2018-03" db="EMBL/GenBank/DDBJ databases">
        <title>The draft genome of Mesorhizobium soli JCM 19897.</title>
        <authorList>
            <person name="Li L."/>
            <person name="Liu L."/>
            <person name="Liang L."/>
            <person name="Wang T."/>
            <person name="Zhang X."/>
        </authorList>
    </citation>
    <scope>NUCLEOTIDE SEQUENCE [LARGE SCALE GENOMIC DNA]</scope>
    <source>
        <strain evidence="11 12">JCM 19897</strain>
    </source>
</reference>
<evidence type="ECO:0000259" key="10">
    <source>
        <dbReference type="PROSITE" id="PS51709"/>
    </source>
</evidence>
<dbReference type="Proteomes" id="UP000240653">
    <property type="component" value="Unassembled WGS sequence"/>
</dbReference>
<feature type="binding site" evidence="8">
    <location>
        <position position="23"/>
    </location>
    <ligand>
        <name>(6S)-5-formyl-5,6,7,8-tetrahydrofolate</name>
        <dbReference type="ChEBI" id="CHEBI:57457"/>
    </ligand>
</feature>
<keyword evidence="6 8" id="KW-0630">Potassium</keyword>
<dbReference type="Pfam" id="PF01926">
    <property type="entry name" value="MMR_HSR1"/>
    <property type="match status" value="1"/>
</dbReference>
<dbReference type="GO" id="GO:0003924">
    <property type="term" value="F:GTPase activity"/>
    <property type="evidence" value="ECO:0007669"/>
    <property type="project" value="UniProtKB-UniRule"/>
</dbReference>
<evidence type="ECO:0000256" key="3">
    <source>
        <dbReference type="ARBA" id="ARBA00022741"/>
    </source>
</evidence>
<dbReference type="PANTHER" id="PTHR42714:SF2">
    <property type="entry name" value="TRNA MODIFICATION GTPASE GTPBP3, MITOCHONDRIAL"/>
    <property type="match status" value="1"/>
</dbReference>
<dbReference type="InterPro" id="IPR005225">
    <property type="entry name" value="Small_GTP-bd"/>
</dbReference>
<dbReference type="GO" id="GO:0030488">
    <property type="term" value="P:tRNA methylation"/>
    <property type="evidence" value="ECO:0007669"/>
    <property type="project" value="TreeGrafter"/>
</dbReference>
<name>A0A2P7SI39_9HYPH</name>
<feature type="binding site" evidence="8">
    <location>
        <position position="120"/>
    </location>
    <ligand>
        <name>(6S)-5-formyl-5,6,7,8-tetrahydrofolate</name>
        <dbReference type="ChEBI" id="CHEBI:57457"/>
    </ligand>
</feature>
<keyword evidence="7 8" id="KW-0342">GTP-binding</keyword>